<dbReference type="EMBL" id="CCBP010000240">
    <property type="protein sequence ID" value="CDO75103.1"/>
    <property type="molecule type" value="Genomic_DNA"/>
</dbReference>
<dbReference type="Gene3D" id="6.10.140.2220">
    <property type="match status" value="1"/>
</dbReference>
<evidence type="ECO:0000256" key="7">
    <source>
        <dbReference type="PROSITE-ProRule" id="PRU00134"/>
    </source>
</evidence>
<feature type="domain" description="MYND-type" evidence="8">
    <location>
        <begin position="178"/>
        <end position="234"/>
    </location>
</feature>
<dbReference type="InterPro" id="IPR002893">
    <property type="entry name" value="Znf_MYND"/>
</dbReference>
<dbReference type="Pfam" id="PF12796">
    <property type="entry name" value="Ank_2"/>
    <property type="match status" value="1"/>
</dbReference>
<evidence type="ECO:0000256" key="2">
    <source>
        <dbReference type="ARBA" id="ARBA00022737"/>
    </source>
</evidence>
<evidence type="ECO:0000313" key="9">
    <source>
        <dbReference type="EMBL" id="CDO75103.1"/>
    </source>
</evidence>
<dbReference type="PROSITE" id="PS50088">
    <property type="entry name" value="ANK_REPEAT"/>
    <property type="match status" value="2"/>
</dbReference>
<evidence type="ECO:0000256" key="6">
    <source>
        <dbReference type="PROSITE-ProRule" id="PRU00023"/>
    </source>
</evidence>
<dbReference type="OMA" id="GQETGYK"/>
<keyword evidence="5 6" id="KW-0040">ANK repeat</keyword>
<evidence type="ECO:0000259" key="8">
    <source>
        <dbReference type="PROSITE" id="PS50865"/>
    </source>
</evidence>
<dbReference type="HOGENOM" id="CLU_053726_0_0_1"/>
<gene>
    <name evidence="9" type="ORF">BN946_scf185010.g28</name>
</gene>
<feature type="repeat" description="ANK" evidence="6">
    <location>
        <begin position="73"/>
        <end position="106"/>
    </location>
</feature>
<dbReference type="SUPFAM" id="SSF144232">
    <property type="entry name" value="HIT/MYND zinc finger-like"/>
    <property type="match status" value="1"/>
</dbReference>
<dbReference type="InterPro" id="IPR002110">
    <property type="entry name" value="Ankyrin_rpt"/>
</dbReference>
<dbReference type="Proteomes" id="UP000029665">
    <property type="component" value="Unassembled WGS sequence"/>
</dbReference>
<reference evidence="9" key="1">
    <citation type="submission" date="2014-01" db="EMBL/GenBank/DDBJ databases">
        <title>The genome of the white-rot fungus Pycnoporus cinnabarinus: a basidiomycete model with a versatile arsenal for lignocellulosic biomass breakdown.</title>
        <authorList>
            <person name="Levasseur A."/>
            <person name="Lomascolo A."/>
            <person name="Ruiz-Duenas F.J."/>
            <person name="Uzan E."/>
            <person name="Piumi F."/>
            <person name="Kues U."/>
            <person name="Ram A.F.J."/>
            <person name="Murat C."/>
            <person name="Haon M."/>
            <person name="Benoit I."/>
            <person name="Arfi Y."/>
            <person name="Chevret D."/>
            <person name="Drula E."/>
            <person name="Kwon M.J."/>
            <person name="Gouret P."/>
            <person name="Lesage-Meessen L."/>
            <person name="Lombard V."/>
            <person name="Mariette J."/>
            <person name="Noirot C."/>
            <person name="Park J."/>
            <person name="Patyshakuliyeva A."/>
            <person name="Wieneger R.A.B."/>
            <person name="Wosten H.A.B."/>
            <person name="Martin F."/>
            <person name="Coutinho P.M."/>
            <person name="de Vries R."/>
            <person name="Martinez A.T."/>
            <person name="Klopp C."/>
            <person name="Pontarotti P."/>
            <person name="Henrissat B."/>
            <person name="Record E."/>
        </authorList>
    </citation>
    <scope>NUCLEOTIDE SEQUENCE [LARGE SCALE GENOMIC DNA]</scope>
    <source>
        <strain evidence="9">BRFM137</strain>
    </source>
</reference>
<keyword evidence="1" id="KW-0479">Metal-binding</keyword>
<evidence type="ECO:0000256" key="4">
    <source>
        <dbReference type="ARBA" id="ARBA00022833"/>
    </source>
</evidence>
<proteinExistence type="predicted"/>
<dbReference type="InterPro" id="IPR036770">
    <property type="entry name" value="Ankyrin_rpt-contain_sf"/>
</dbReference>
<keyword evidence="3 7" id="KW-0863">Zinc-finger</keyword>
<dbReference type="GO" id="GO:0008270">
    <property type="term" value="F:zinc ion binding"/>
    <property type="evidence" value="ECO:0007669"/>
    <property type="project" value="UniProtKB-KW"/>
</dbReference>
<dbReference type="AlphaFoldDB" id="A0A060SRL1"/>
<keyword evidence="2" id="KW-0677">Repeat</keyword>
<dbReference type="OrthoDB" id="194358at2759"/>
<dbReference type="SMART" id="SM00248">
    <property type="entry name" value="ANK"/>
    <property type="match status" value="3"/>
</dbReference>
<name>A0A060SRL1_PYCCI</name>
<dbReference type="PANTHER" id="PTHR24173:SF74">
    <property type="entry name" value="ANKYRIN REPEAT DOMAIN-CONTAINING PROTEIN 16"/>
    <property type="match status" value="1"/>
</dbReference>
<accession>A0A060SRL1</accession>
<dbReference type="STRING" id="5643.A0A060SRL1"/>
<evidence type="ECO:0000256" key="5">
    <source>
        <dbReference type="ARBA" id="ARBA00023043"/>
    </source>
</evidence>
<keyword evidence="10" id="KW-1185">Reference proteome</keyword>
<protein>
    <recommendedName>
        <fullName evidence="8">MYND-type domain-containing protein</fullName>
    </recommendedName>
</protein>
<sequence>MEVFIGALDAVKERVESGRAPDLTGQETGYKYGYAALALFGAQRLEPNPRSDHVGTLKYLLEHGAPPDVPDVVGYTALHHACMAYPRADIARILLEHGADPNWQDRFGDVALNGAFQNESLDAIEVLMEFGARLDIKDADDYTPGEFFIKCGPRVTAVVQKWKRKRAGESAPLDEKTCTVCRKGGVQLKWCARCHKTWYCSKECQSAPRFLRLSLVAPLTLQAELDWPGHKLECISDSAESTVTLKPAYDGITALLPIAHTTRQLLGHPVERQPARNTRGAQVPRIPPGQTKKMIIKVQVPLSSLMSDLMVYDKKRSFVCQIRKADNPEGYRRVEQVVRTKGVAGAKAYFSAEMKSPDELVVKISEVLPEQAF</sequence>
<dbReference type="Gene3D" id="1.25.40.20">
    <property type="entry name" value="Ankyrin repeat-containing domain"/>
    <property type="match status" value="1"/>
</dbReference>
<dbReference type="PROSITE" id="PS50865">
    <property type="entry name" value="ZF_MYND_2"/>
    <property type="match status" value="1"/>
</dbReference>
<evidence type="ECO:0000256" key="1">
    <source>
        <dbReference type="ARBA" id="ARBA00022723"/>
    </source>
</evidence>
<evidence type="ECO:0000256" key="3">
    <source>
        <dbReference type="ARBA" id="ARBA00022771"/>
    </source>
</evidence>
<comment type="caution">
    <text evidence="9">The sequence shown here is derived from an EMBL/GenBank/DDBJ whole genome shotgun (WGS) entry which is preliminary data.</text>
</comment>
<dbReference type="SUPFAM" id="SSF48403">
    <property type="entry name" value="Ankyrin repeat"/>
    <property type="match status" value="1"/>
</dbReference>
<feature type="repeat" description="ANK" evidence="6">
    <location>
        <begin position="107"/>
        <end position="139"/>
    </location>
</feature>
<evidence type="ECO:0000313" key="10">
    <source>
        <dbReference type="Proteomes" id="UP000029665"/>
    </source>
</evidence>
<organism evidence="9 10">
    <name type="scientific">Pycnoporus cinnabarinus</name>
    <name type="common">Cinnabar-red polypore</name>
    <name type="synonym">Trametes cinnabarina</name>
    <dbReference type="NCBI Taxonomy" id="5643"/>
    <lineage>
        <taxon>Eukaryota</taxon>
        <taxon>Fungi</taxon>
        <taxon>Dikarya</taxon>
        <taxon>Basidiomycota</taxon>
        <taxon>Agaricomycotina</taxon>
        <taxon>Agaricomycetes</taxon>
        <taxon>Polyporales</taxon>
        <taxon>Polyporaceae</taxon>
        <taxon>Trametes</taxon>
    </lineage>
</organism>
<keyword evidence="4" id="KW-0862">Zinc</keyword>
<dbReference type="Pfam" id="PF01753">
    <property type="entry name" value="zf-MYND"/>
    <property type="match status" value="1"/>
</dbReference>
<dbReference type="PANTHER" id="PTHR24173">
    <property type="entry name" value="ANKYRIN REPEAT CONTAINING"/>
    <property type="match status" value="1"/>
</dbReference>
<dbReference type="PROSITE" id="PS50297">
    <property type="entry name" value="ANK_REP_REGION"/>
    <property type="match status" value="1"/>
</dbReference>